<feature type="domain" description="Cytochrome b561" evidence="14">
    <location>
        <begin position="336"/>
        <end position="536"/>
    </location>
</feature>
<dbReference type="EMBL" id="SCKG01000022">
    <property type="protein sequence ID" value="TDG97013.1"/>
    <property type="molecule type" value="Genomic_DNA"/>
</dbReference>
<feature type="transmembrane region" description="Helical" evidence="11">
    <location>
        <begin position="508"/>
        <end position="529"/>
    </location>
</feature>
<dbReference type="PROSITE" id="PS50939">
    <property type="entry name" value="CYTOCHROME_B561"/>
    <property type="match status" value="1"/>
</dbReference>
<keyword evidence="10" id="KW-0325">Glycoprotein</keyword>
<feature type="chain" id="PRO_5019738921" description="Ferric-chelate reductase 1" evidence="12">
    <location>
        <begin position="19"/>
        <end position="574"/>
    </location>
</feature>
<dbReference type="GO" id="GO:0016020">
    <property type="term" value="C:membrane"/>
    <property type="evidence" value="ECO:0007669"/>
    <property type="project" value="UniProtKB-SubCell"/>
</dbReference>
<feature type="transmembrane region" description="Helical" evidence="11">
    <location>
        <begin position="550"/>
        <end position="571"/>
    </location>
</feature>
<dbReference type="Gene3D" id="2.60.40.4060">
    <property type="entry name" value="Reeler domain"/>
    <property type="match status" value="1"/>
</dbReference>
<proteinExistence type="inferred from homology"/>
<protein>
    <recommendedName>
        <fullName evidence="18">Ferric-chelate reductase 1</fullName>
    </recommendedName>
</protein>
<organism evidence="16 17">
    <name type="scientific">Perca flavescens</name>
    <name type="common">American yellow perch</name>
    <name type="synonym">Morone flavescens</name>
    <dbReference type="NCBI Taxonomy" id="8167"/>
    <lineage>
        <taxon>Eukaryota</taxon>
        <taxon>Metazoa</taxon>
        <taxon>Chordata</taxon>
        <taxon>Craniata</taxon>
        <taxon>Vertebrata</taxon>
        <taxon>Euteleostomi</taxon>
        <taxon>Actinopterygii</taxon>
        <taxon>Neopterygii</taxon>
        <taxon>Teleostei</taxon>
        <taxon>Neoteleostei</taxon>
        <taxon>Acanthomorphata</taxon>
        <taxon>Eupercaria</taxon>
        <taxon>Perciformes</taxon>
        <taxon>Percoidei</taxon>
        <taxon>Percidae</taxon>
        <taxon>Percinae</taxon>
        <taxon>Perca</taxon>
    </lineage>
</organism>
<evidence type="ECO:0000259" key="13">
    <source>
        <dbReference type="PROSITE" id="PS50836"/>
    </source>
</evidence>
<evidence type="ECO:0008006" key="18">
    <source>
        <dbReference type="Google" id="ProtNLM"/>
    </source>
</evidence>
<evidence type="ECO:0000256" key="1">
    <source>
        <dbReference type="ARBA" id="ARBA00001970"/>
    </source>
</evidence>
<dbReference type="FunFam" id="2.60.40.4060:FF:000003">
    <property type="entry name" value="Ferric chelate reductase 1"/>
    <property type="match status" value="1"/>
</dbReference>
<accession>A0A484C7Q5</accession>
<keyword evidence="8" id="KW-0408">Iron</keyword>
<feature type="transmembrane region" description="Helical" evidence="11">
    <location>
        <begin position="374"/>
        <end position="395"/>
    </location>
</feature>
<dbReference type="PROSITE" id="PS51019">
    <property type="entry name" value="REELIN"/>
    <property type="match status" value="1"/>
</dbReference>
<feature type="domain" description="DOMON" evidence="13">
    <location>
        <begin position="217"/>
        <end position="332"/>
    </location>
</feature>
<dbReference type="Gene3D" id="1.20.120.1770">
    <property type="match status" value="1"/>
</dbReference>
<dbReference type="InterPro" id="IPR002861">
    <property type="entry name" value="Reeler_dom"/>
</dbReference>
<evidence type="ECO:0000256" key="9">
    <source>
        <dbReference type="ARBA" id="ARBA00023136"/>
    </source>
</evidence>
<dbReference type="Pfam" id="PF03188">
    <property type="entry name" value="Cytochrom_B561"/>
    <property type="match status" value="1"/>
</dbReference>
<evidence type="ECO:0000256" key="10">
    <source>
        <dbReference type="ARBA" id="ARBA00023180"/>
    </source>
</evidence>
<keyword evidence="12" id="KW-0732">Signal</keyword>
<name>A0A484C7Q5_PERFV</name>
<comment type="subcellular location">
    <subcellularLocation>
        <location evidence="2">Membrane</location>
        <topology evidence="2">Multi-pass membrane protein</topology>
    </subcellularLocation>
</comment>
<dbReference type="SMART" id="SM00665">
    <property type="entry name" value="B561"/>
    <property type="match status" value="1"/>
</dbReference>
<feature type="transmembrane region" description="Helical" evidence="11">
    <location>
        <begin position="475"/>
        <end position="496"/>
    </location>
</feature>
<evidence type="ECO:0000256" key="7">
    <source>
        <dbReference type="ARBA" id="ARBA00022989"/>
    </source>
</evidence>
<keyword evidence="7 11" id="KW-1133">Transmembrane helix</keyword>
<dbReference type="SMART" id="SM00664">
    <property type="entry name" value="DoH"/>
    <property type="match status" value="1"/>
</dbReference>
<evidence type="ECO:0000256" key="5">
    <source>
        <dbReference type="ARBA" id="ARBA00022692"/>
    </source>
</evidence>
<evidence type="ECO:0000256" key="3">
    <source>
        <dbReference type="ARBA" id="ARBA00009195"/>
    </source>
</evidence>
<dbReference type="Pfam" id="PF02014">
    <property type="entry name" value="Reeler"/>
    <property type="match status" value="1"/>
</dbReference>
<dbReference type="InterPro" id="IPR006593">
    <property type="entry name" value="Cyt_b561/ferric_Rdtase_TM"/>
</dbReference>
<evidence type="ECO:0000256" key="12">
    <source>
        <dbReference type="SAM" id="SignalP"/>
    </source>
</evidence>
<dbReference type="InterPro" id="IPR042307">
    <property type="entry name" value="Reeler_sf"/>
</dbReference>
<evidence type="ECO:0000256" key="6">
    <source>
        <dbReference type="ARBA" id="ARBA00022982"/>
    </source>
</evidence>
<reference evidence="16 17" key="1">
    <citation type="submission" date="2019-01" db="EMBL/GenBank/DDBJ databases">
        <title>A chromosome-scale genome assembly of the yellow perch, Perca flavescens.</title>
        <authorList>
            <person name="Feron R."/>
            <person name="Morvezen R."/>
            <person name="Bestin A."/>
            <person name="Haffray P."/>
            <person name="Klopp C."/>
            <person name="Zahm M."/>
            <person name="Cabau C."/>
            <person name="Roques C."/>
            <person name="Donnadieu C."/>
            <person name="Bouchez O."/>
            <person name="Christie M."/>
            <person name="Larson W."/>
            <person name="Guiguen Y."/>
        </authorList>
    </citation>
    <scope>NUCLEOTIDE SEQUENCE [LARGE SCALE GENOMIC DNA]</scope>
    <source>
        <strain evidence="16">YP-PL-M2</strain>
        <tissue evidence="16">Blood</tissue>
    </source>
</reference>
<comment type="caution">
    <text evidence="16">The sequence shown here is derived from an EMBL/GenBank/DDBJ whole genome shotgun (WGS) entry which is preliminary data.</text>
</comment>
<comment type="similarity">
    <text evidence="3">Belongs to the FRRS1 family.</text>
</comment>
<dbReference type="CDD" id="cd08760">
    <property type="entry name" value="Cyt_b561_FRRS1_like"/>
    <property type="match status" value="1"/>
</dbReference>
<dbReference type="PROSITE" id="PS50836">
    <property type="entry name" value="DOMON"/>
    <property type="match status" value="1"/>
</dbReference>
<evidence type="ECO:0000256" key="2">
    <source>
        <dbReference type="ARBA" id="ARBA00004141"/>
    </source>
</evidence>
<evidence type="ECO:0000313" key="17">
    <source>
        <dbReference type="Proteomes" id="UP000295070"/>
    </source>
</evidence>
<evidence type="ECO:0000256" key="4">
    <source>
        <dbReference type="ARBA" id="ARBA00022448"/>
    </source>
</evidence>
<keyword evidence="5 11" id="KW-0812">Transmembrane</keyword>
<feature type="transmembrane region" description="Helical" evidence="11">
    <location>
        <begin position="407"/>
        <end position="432"/>
    </location>
</feature>
<dbReference type="Proteomes" id="UP000295070">
    <property type="component" value="Chromosome 22"/>
</dbReference>
<evidence type="ECO:0000259" key="14">
    <source>
        <dbReference type="PROSITE" id="PS50939"/>
    </source>
</evidence>
<gene>
    <name evidence="16" type="ORF">EPR50_G00220440</name>
</gene>
<keyword evidence="4" id="KW-0813">Transport</keyword>
<feature type="domain" description="Reelin" evidence="15">
    <location>
        <begin position="9"/>
        <end position="177"/>
    </location>
</feature>
<feature type="transmembrane region" description="Helical" evidence="11">
    <location>
        <begin position="444"/>
        <end position="463"/>
    </location>
</feature>
<dbReference type="Pfam" id="PF03351">
    <property type="entry name" value="DOMON"/>
    <property type="match status" value="1"/>
</dbReference>
<dbReference type="STRING" id="8167.A0A484C7Q5"/>
<sequence>MDRVVLLLLLCVAPLVRGYPTGLVTDSCVNMLPNHSGHSPQTKPAPFTVMMDRSSYKLGDQVKVTLQAPAPLTFRGFLLEAREVGGLSPVGSFSLISTDAQLLTCSQKSNSAVAHNSGNIKTSIQVKWTPDASGNANNIQFHATFVQDFNTFWVVTSPALTFANGVAGGPTTLTTSTTTIQQFTPPSLVQQTSISSANCSISKVCFSQPSNCDPANGDCYFMSALMVSGEAIRYEMKGPSNGYIAFGLSDDQKMGNDDIYICGIDGNGIVGVQHAISTGRTYPTILPLGNVSNITASVQNGVISCSFTSMNIISLTRTAGFSNAYYLLFVHGPSSNGKIQIHTETFISTKTINISDPGVVQDEGVPSIVKAHGALMLIAWMTLGSLGMMVARYLKKTAKGKKVIGKDVWFVVHVGVMILTVAATIIAFILIFSYEQQWSGGVHPVLGCLVMILSFLQPIMALLRCAPQHPRRFLFNWSHALNALVIKVLAVAAIFTGLQYLDSTTDQWLVKVMGGMVGWEALFFILLDVQSRCMVNRTDTLDLTAMTNEGLLVALFFLGNFAFLVALLVGIGSS</sequence>
<dbReference type="PANTHER" id="PTHR45828:SF44">
    <property type="entry name" value="FERRIC-CHELATE REDUCTASE 1-RELATED"/>
    <property type="match status" value="1"/>
</dbReference>
<evidence type="ECO:0000313" key="16">
    <source>
        <dbReference type="EMBL" id="TDG97013.1"/>
    </source>
</evidence>
<keyword evidence="17" id="KW-1185">Reference proteome</keyword>
<evidence type="ECO:0000256" key="11">
    <source>
        <dbReference type="SAM" id="Phobius"/>
    </source>
</evidence>
<keyword evidence="9 11" id="KW-0472">Membrane</keyword>
<keyword evidence="6" id="KW-0249">Electron transport</keyword>
<dbReference type="AlphaFoldDB" id="A0A484C7Q5"/>
<feature type="signal peptide" evidence="12">
    <location>
        <begin position="1"/>
        <end position="18"/>
    </location>
</feature>
<dbReference type="PANTHER" id="PTHR45828">
    <property type="entry name" value="CYTOCHROME B561/FERRIC REDUCTASE TRANSMEMBRANE"/>
    <property type="match status" value="1"/>
</dbReference>
<dbReference type="CDD" id="cd08544">
    <property type="entry name" value="Reeler"/>
    <property type="match status" value="1"/>
</dbReference>
<dbReference type="InterPro" id="IPR051237">
    <property type="entry name" value="Ferric-chelate_Red/DefProt"/>
</dbReference>
<comment type="cofactor">
    <cofactor evidence="1">
        <name>heme b</name>
        <dbReference type="ChEBI" id="CHEBI:60344"/>
    </cofactor>
</comment>
<evidence type="ECO:0000259" key="15">
    <source>
        <dbReference type="PROSITE" id="PS51019"/>
    </source>
</evidence>
<evidence type="ECO:0000256" key="8">
    <source>
        <dbReference type="ARBA" id="ARBA00023004"/>
    </source>
</evidence>
<dbReference type="InterPro" id="IPR005018">
    <property type="entry name" value="DOMON_domain"/>
</dbReference>
<dbReference type="CDD" id="cd09628">
    <property type="entry name" value="DOMON_SDR_2_like"/>
    <property type="match status" value="1"/>
</dbReference>